<dbReference type="Proteomes" id="UP000215335">
    <property type="component" value="Unassembled WGS sequence"/>
</dbReference>
<evidence type="ECO:0000256" key="4">
    <source>
        <dbReference type="ARBA" id="ARBA00022833"/>
    </source>
</evidence>
<accession>A0A232F5Z7</accession>
<dbReference type="PANTHER" id="PTHR23080">
    <property type="entry name" value="THAP DOMAIN PROTEIN"/>
    <property type="match status" value="1"/>
</dbReference>
<evidence type="ECO:0000256" key="3">
    <source>
        <dbReference type="ARBA" id="ARBA00022771"/>
    </source>
</evidence>
<evidence type="ECO:0000256" key="1">
    <source>
        <dbReference type="ARBA" id="ARBA00001968"/>
    </source>
</evidence>
<dbReference type="InterPro" id="IPR006612">
    <property type="entry name" value="THAP_Znf"/>
</dbReference>
<keyword evidence="3 6" id="KW-0863">Zinc-finger</keyword>
<feature type="domain" description="THAP-type" evidence="7">
    <location>
        <begin position="10"/>
        <end position="93"/>
    </location>
</feature>
<dbReference type="InterPro" id="IPR027806">
    <property type="entry name" value="HARBI1_dom"/>
</dbReference>
<keyword evidence="2" id="KW-0479">Metal-binding</keyword>
<evidence type="ECO:0000256" key="2">
    <source>
        <dbReference type="ARBA" id="ARBA00022723"/>
    </source>
</evidence>
<dbReference type="GO" id="GO:0008270">
    <property type="term" value="F:zinc ion binding"/>
    <property type="evidence" value="ECO:0007669"/>
    <property type="project" value="UniProtKB-KW"/>
</dbReference>
<name>A0A232F5Z7_9HYME</name>
<dbReference type="EMBL" id="NNAY01000884">
    <property type="protein sequence ID" value="OXU26065.1"/>
    <property type="molecule type" value="Genomic_DNA"/>
</dbReference>
<proteinExistence type="predicted"/>
<dbReference type="Pfam" id="PF13359">
    <property type="entry name" value="DDE_Tnp_4"/>
    <property type="match status" value="1"/>
</dbReference>
<evidence type="ECO:0000259" key="7">
    <source>
        <dbReference type="PROSITE" id="PS50950"/>
    </source>
</evidence>
<comment type="cofactor">
    <cofactor evidence="1">
        <name>a divalent metal cation</name>
        <dbReference type="ChEBI" id="CHEBI:60240"/>
    </cofactor>
</comment>
<dbReference type="SUPFAM" id="SSF57716">
    <property type="entry name" value="Glucocorticoid receptor-like (DNA-binding domain)"/>
    <property type="match status" value="1"/>
</dbReference>
<evidence type="ECO:0000256" key="6">
    <source>
        <dbReference type="PROSITE-ProRule" id="PRU00309"/>
    </source>
</evidence>
<dbReference type="InterPro" id="IPR027805">
    <property type="entry name" value="Transposase_HTH_dom"/>
</dbReference>
<dbReference type="STRING" id="543379.A0A232F5Z7"/>
<evidence type="ECO:0000313" key="8">
    <source>
        <dbReference type="EMBL" id="OXU26065.1"/>
    </source>
</evidence>
<keyword evidence="4" id="KW-0862">Zinc</keyword>
<organism evidence="8 9">
    <name type="scientific">Trichomalopsis sarcophagae</name>
    <dbReference type="NCBI Taxonomy" id="543379"/>
    <lineage>
        <taxon>Eukaryota</taxon>
        <taxon>Metazoa</taxon>
        <taxon>Ecdysozoa</taxon>
        <taxon>Arthropoda</taxon>
        <taxon>Hexapoda</taxon>
        <taxon>Insecta</taxon>
        <taxon>Pterygota</taxon>
        <taxon>Neoptera</taxon>
        <taxon>Endopterygota</taxon>
        <taxon>Hymenoptera</taxon>
        <taxon>Apocrita</taxon>
        <taxon>Proctotrupomorpha</taxon>
        <taxon>Chalcidoidea</taxon>
        <taxon>Pteromalidae</taxon>
        <taxon>Pteromalinae</taxon>
        <taxon>Trichomalopsis</taxon>
    </lineage>
</organism>
<dbReference type="Pfam" id="PF05485">
    <property type="entry name" value="THAP"/>
    <property type="match status" value="1"/>
</dbReference>
<dbReference type="PROSITE" id="PS50950">
    <property type="entry name" value="ZF_THAP"/>
    <property type="match status" value="1"/>
</dbReference>
<dbReference type="SMART" id="SM00980">
    <property type="entry name" value="THAP"/>
    <property type="match status" value="1"/>
</dbReference>
<comment type="caution">
    <text evidence="8">The sequence shown here is derived from an EMBL/GenBank/DDBJ whole genome shotgun (WGS) entry which is preliminary data.</text>
</comment>
<dbReference type="AlphaFoldDB" id="A0A232F5Z7"/>
<dbReference type="OrthoDB" id="6496153at2759"/>
<keyword evidence="9" id="KW-1185">Reference proteome</keyword>
<reference evidence="8 9" key="1">
    <citation type="journal article" date="2017" name="Curr. Biol.">
        <title>The Evolution of Venom by Co-option of Single-Copy Genes.</title>
        <authorList>
            <person name="Martinson E.O."/>
            <person name="Mrinalini"/>
            <person name="Kelkar Y.D."/>
            <person name="Chang C.H."/>
            <person name="Werren J.H."/>
        </authorList>
    </citation>
    <scope>NUCLEOTIDE SEQUENCE [LARGE SCALE GENOMIC DNA]</scope>
    <source>
        <strain evidence="8 9">Alberta</strain>
        <tissue evidence="8">Whole body</tissue>
    </source>
</reference>
<dbReference type="GO" id="GO:0003677">
    <property type="term" value="F:DNA binding"/>
    <property type="evidence" value="ECO:0007669"/>
    <property type="project" value="UniProtKB-UniRule"/>
</dbReference>
<evidence type="ECO:0000256" key="5">
    <source>
        <dbReference type="ARBA" id="ARBA00023125"/>
    </source>
</evidence>
<dbReference type="PANTHER" id="PTHR23080:SF143">
    <property type="entry name" value="SI:DKEY-56D12.4"/>
    <property type="match status" value="1"/>
</dbReference>
<keyword evidence="5 6" id="KW-0238">DNA-binding</keyword>
<evidence type="ECO:0000313" key="9">
    <source>
        <dbReference type="Proteomes" id="UP000215335"/>
    </source>
</evidence>
<sequence>MNENPKKRQRVKRCCVVGCTNENSSEEVPYYYFPTDSTEWKKLRRQKWIDEVVQHNKQKDWEPKKNTMICAAHFTGGRKSEHPQHPAFNPTIFPGQSSKNKEEQVTRFGQMKQEQVKPLQLKLSTITTEEAVDNLTGMLVKPSVIITKESTTTSPAKDEIVQIAIPDPLFSKIEDTNVDQNKSMAIDDQAPTILDFQCQVNVSNAKYVDVTMPDYMMCNLRVENNLKCAETQINLKNPTPVVIKSQKKTLSCSTIFKTPWLKPVEFNGISSINFDSDLEEISGVNFAIFNQLLKKLPAMERLTVSNANRLLIFLMKFKQGLSASVLSILFHLNSSTIDRIIDETLEQLAVSLKSHVYWPKDRQAMTNIMPNSFKDEYINFRAIIDCIEIHIEVPTNVKARIEFYTKYKTGHSFKIFFAFAPNGFITYKSKCYGGQKRDVLVANDCGFLNLISDNDVILAIKDFPNLKTVLERKNAVFVTPPFTENSTEYTIYARILNSINQIKLFRILSSVPTNLASKIDDVVQQNIESFQTQLTLLVLQTCRWAVSEAFAAAAMVFFQGESLTMFIALSSDKRVTVHHLQAADYQQIWFVVSQNLSQFFQTTGLWIVFVIVNNVPDKHIILL</sequence>
<protein>
    <recommendedName>
        <fullName evidence="7">THAP-type domain-containing protein</fullName>
    </recommendedName>
</protein>
<gene>
    <name evidence="8" type="ORF">TSAR_002646</name>
</gene>
<dbReference type="Pfam" id="PF13613">
    <property type="entry name" value="HTH_Tnp_4"/>
    <property type="match status" value="1"/>
</dbReference>